<dbReference type="Pfam" id="PF01966">
    <property type="entry name" value="HD"/>
    <property type="match status" value="1"/>
</dbReference>
<sequence>MITSFKMKLKRLRNYLDRRVATKGRVNQIAFMSILSAVLFTLVLLGMMPERIDVRVGDIAKEEIRATKEIVDEVTTEKYRLEAMESVEPRYRIDASIQIRVKNDIRRFFETLSNAQKELPENRESAIKMISEQDYVGLEPSELQVLLDSRPELLLTLESSIYEIVNQIMNIGATQEDIDYSKGNVESTFAGIGELDDSLKRIGPKIVNEKIVPNKFLDIETTNKEKEKAAEEVDPVVIKEGEIIVNRNEIVDQQSYELLKESGLLKEARKINYGLILGAIMITAAIEVVFGLYIYYFEKKVYEDRKLMVVIFIVAILVLLVSKSLSAVSGYLMPVATSSILLAILINARVSLLVNVLIGVLLGITESLDTSVMTMVFIGGMIGSFSSINTQQRSNIMTIGVAVALFNLISIAGFGIAGETEIKLLLTRMAYGTANGLLSAVLAIGSMPIWENIFGVLTPIKLLELMNPNQPLLKRLLTEAPGTYYHSILVGNLSENAAEAVGASSLLVRAGSYYHDIGKLKRPYFFKENQIGMENPHDKISANMSAVIITNHAKDGLEVAEDQPLPKEIKDIMLEHHGTTLVSFFYHKAMNEEGVNPNTVIESKFRYGGPRPQSKESAIVMLADSVEAAVRSIKEPSKEKISRMICNIVKGKMEDGQLDESGLTLKDISNIEKSFADTLLGIYHERIEYPSLDIAEIKEAK</sequence>
<dbReference type="Pfam" id="PF07697">
    <property type="entry name" value="7TMR-HDED"/>
    <property type="match status" value="1"/>
</dbReference>
<feature type="transmembrane region" description="Helical" evidence="1">
    <location>
        <begin position="396"/>
        <end position="417"/>
    </location>
</feature>
<dbReference type="PANTHER" id="PTHR36442">
    <property type="entry name" value="CYCLIC-DI-AMP PHOSPHODIESTERASE PGPH"/>
    <property type="match status" value="1"/>
</dbReference>
<dbReference type="EMBL" id="MKIE01000003">
    <property type="protein sequence ID" value="OHW62561.1"/>
    <property type="molecule type" value="Genomic_DNA"/>
</dbReference>
<feature type="domain" description="HD/PDEase" evidence="2">
    <location>
        <begin position="479"/>
        <end position="638"/>
    </location>
</feature>
<reference evidence="3 4" key="1">
    <citation type="submission" date="2016-09" db="EMBL/GenBank/DDBJ databases">
        <title>Genome sequence of Eubacterium angustum.</title>
        <authorList>
            <person name="Poehlein A."/>
            <person name="Daniel R."/>
        </authorList>
    </citation>
    <scope>NUCLEOTIDE SEQUENCE [LARGE SCALE GENOMIC DNA]</scope>
    <source>
        <strain evidence="3 4">DSM 1989</strain>
    </source>
</reference>
<dbReference type="InterPro" id="IPR011621">
    <property type="entry name" value="Metal-dep_PHydrolase_7TM_intra"/>
</dbReference>
<dbReference type="PANTHER" id="PTHR36442:SF1">
    <property type="entry name" value="CYCLIC-DI-AMP PHOSPHODIESTERASE PGPH"/>
    <property type="match status" value="1"/>
</dbReference>
<keyword evidence="1" id="KW-1133">Transmembrane helix</keyword>
<dbReference type="InterPro" id="IPR006674">
    <property type="entry name" value="HD_domain"/>
</dbReference>
<name>A0A1S1V7I7_9FIRM</name>
<evidence type="ECO:0000256" key="1">
    <source>
        <dbReference type="SAM" id="Phobius"/>
    </source>
</evidence>
<dbReference type="Gene3D" id="1.10.3210.10">
    <property type="entry name" value="Hypothetical protein af1432"/>
    <property type="match status" value="1"/>
</dbReference>
<evidence type="ECO:0000313" key="4">
    <source>
        <dbReference type="Proteomes" id="UP000180254"/>
    </source>
</evidence>
<accession>A0A1S1V7I7</accession>
<feature type="transmembrane region" description="Helical" evidence="1">
    <location>
        <begin position="429"/>
        <end position="450"/>
    </location>
</feature>
<feature type="transmembrane region" description="Helical" evidence="1">
    <location>
        <begin position="273"/>
        <end position="295"/>
    </location>
</feature>
<proteinExistence type="predicted"/>
<dbReference type="Proteomes" id="UP000180254">
    <property type="component" value="Unassembled WGS sequence"/>
</dbReference>
<dbReference type="InterPro" id="IPR006675">
    <property type="entry name" value="HDIG_dom"/>
</dbReference>
<gene>
    <name evidence="3" type="ORF">EUAN_11260</name>
</gene>
<feature type="transmembrane region" description="Helical" evidence="1">
    <location>
        <begin position="340"/>
        <end position="364"/>
    </location>
</feature>
<feature type="transmembrane region" description="Helical" evidence="1">
    <location>
        <begin position="29"/>
        <end position="48"/>
    </location>
</feature>
<dbReference type="AlphaFoldDB" id="A0A1S1V7I7"/>
<evidence type="ECO:0000313" key="3">
    <source>
        <dbReference type="EMBL" id="OHW62561.1"/>
    </source>
</evidence>
<dbReference type="STRING" id="39480.EUAN_11260"/>
<dbReference type="InterPro" id="IPR003607">
    <property type="entry name" value="HD/PDEase_dom"/>
</dbReference>
<organism evidence="3 4">
    <name type="scientific">Andreesenia angusta</name>
    <dbReference type="NCBI Taxonomy" id="39480"/>
    <lineage>
        <taxon>Bacteria</taxon>
        <taxon>Bacillati</taxon>
        <taxon>Bacillota</taxon>
        <taxon>Tissierellia</taxon>
        <taxon>Tissierellales</taxon>
        <taxon>Gottschalkiaceae</taxon>
        <taxon>Andreesenia</taxon>
    </lineage>
</organism>
<feature type="transmembrane region" description="Helical" evidence="1">
    <location>
        <begin position="307"/>
        <end position="328"/>
    </location>
</feature>
<dbReference type="SMART" id="SM00471">
    <property type="entry name" value="HDc"/>
    <property type="match status" value="1"/>
</dbReference>
<protein>
    <submittedName>
        <fullName evidence="3">7TM-HD extracellular</fullName>
    </submittedName>
</protein>
<dbReference type="InterPro" id="IPR011624">
    <property type="entry name" value="Metal-dep_PHydrolase_7TM_extra"/>
</dbReference>
<evidence type="ECO:0000259" key="2">
    <source>
        <dbReference type="SMART" id="SM00471"/>
    </source>
</evidence>
<keyword evidence="4" id="KW-1185">Reference proteome</keyword>
<dbReference type="CDD" id="cd00077">
    <property type="entry name" value="HDc"/>
    <property type="match status" value="1"/>
</dbReference>
<dbReference type="OrthoDB" id="9806952at2"/>
<keyword evidence="1" id="KW-0472">Membrane</keyword>
<keyword evidence="1" id="KW-0812">Transmembrane</keyword>
<dbReference type="NCBIfam" id="TIGR00277">
    <property type="entry name" value="HDIG"/>
    <property type="match status" value="1"/>
</dbReference>
<dbReference type="SUPFAM" id="SSF109604">
    <property type="entry name" value="HD-domain/PDEase-like"/>
    <property type="match status" value="1"/>
</dbReference>
<feature type="transmembrane region" description="Helical" evidence="1">
    <location>
        <begin position="371"/>
        <end position="390"/>
    </location>
</feature>
<comment type="caution">
    <text evidence="3">The sequence shown here is derived from an EMBL/GenBank/DDBJ whole genome shotgun (WGS) entry which is preliminary data.</text>
</comment>
<dbReference type="Pfam" id="PF07698">
    <property type="entry name" value="7TM-7TMR_HD"/>
    <property type="match status" value="1"/>
</dbReference>
<dbReference type="InterPro" id="IPR052722">
    <property type="entry name" value="PgpH_phosphodiesterase"/>
</dbReference>